<dbReference type="EMBL" id="SRLO01000445">
    <property type="protein sequence ID" value="TNN55799.1"/>
    <property type="molecule type" value="Genomic_DNA"/>
</dbReference>
<organism evidence="2 3">
    <name type="scientific">Liparis tanakae</name>
    <name type="common">Tanaka's snailfish</name>
    <dbReference type="NCBI Taxonomy" id="230148"/>
    <lineage>
        <taxon>Eukaryota</taxon>
        <taxon>Metazoa</taxon>
        <taxon>Chordata</taxon>
        <taxon>Craniata</taxon>
        <taxon>Vertebrata</taxon>
        <taxon>Euteleostomi</taxon>
        <taxon>Actinopterygii</taxon>
        <taxon>Neopterygii</taxon>
        <taxon>Teleostei</taxon>
        <taxon>Neoteleostei</taxon>
        <taxon>Acanthomorphata</taxon>
        <taxon>Eupercaria</taxon>
        <taxon>Perciformes</taxon>
        <taxon>Cottioidei</taxon>
        <taxon>Cottales</taxon>
        <taxon>Liparidae</taxon>
        <taxon>Liparis</taxon>
    </lineage>
</organism>
<feature type="signal peptide" evidence="1">
    <location>
        <begin position="1"/>
        <end position="31"/>
    </location>
</feature>
<evidence type="ECO:0000313" key="2">
    <source>
        <dbReference type="EMBL" id="TNN55799.1"/>
    </source>
</evidence>
<gene>
    <name evidence="2" type="ORF">EYF80_033971</name>
</gene>
<dbReference type="Proteomes" id="UP000314294">
    <property type="component" value="Unassembled WGS sequence"/>
</dbReference>
<keyword evidence="1" id="KW-0732">Signal</keyword>
<sequence>MKSLMDWYSLTKRLLWVGLVLCCLLTQPLHAGPEPVLQVHDSTVELLVVQTSQLFLKRSQQRHHTGHLLLELSDQQRVLLVGLQDQDKRTCLSCLVLASLEQTDCCGATTVQTHRPSGSWAELYTCQPCSGAEGPTWRETEDTQAISAFKH</sequence>
<proteinExistence type="predicted"/>
<name>A0A4Z2GQZ1_9TELE</name>
<evidence type="ECO:0000313" key="3">
    <source>
        <dbReference type="Proteomes" id="UP000314294"/>
    </source>
</evidence>
<evidence type="ECO:0000256" key="1">
    <source>
        <dbReference type="SAM" id="SignalP"/>
    </source>
</evidence>
<accession>A0A4Z2GQZ1</accession>
<dbReference type="AlphaFoldDB" id="A0A4Z2GQZ1"/>
<keyword evidence="3" id="KW-1185">Reference proteome</keyword>
<feature type="chain" id="PRO_5021315749" evidence="1">
    <location>
        <begin position="32"/>
        <end position="151"/>
    </location>
</feature>
<reference evidence="2 3" key="1">
    <citation type="submission" date="2019-03" db="EMBL/GenBank/DDBJ databases">
        <title>First draft genome of Liparis tanakae, snailfish: a comprehensive survey of snailfish specific genes.</title>
        <authorList>
            <person name="Kim W."/>
            <person name="Song I."/>
            <person name="Jeong J.-H."/>
            <person name="Kim D."/>
            <person name="Kim S."/>
            <person name="Ryu S."/>
            <person name="Song J.Y."/>
            <person name="Lee S.K."/>
        </authorList>
    </citation>
    <scope>NUCLEOTIDE SEQUENCE [LARGE SCALE GENOMIC DNA]</scope>
    <source>
        <tissue evidence="2">Muscle</tissue>
    </source>
</reference>
<comment type="caution">
    <text evidence="2">The sequence shown here is derived from an EMBL/GenBank/DDBJ whole genome shotgun (WGS) entry which is preliminary data.</text>
</comment>
<protein>
    <submittedName>
        <fullName evidence="2">Uncharacterized protein</fullName>
    </submittedName>
</protein>